<comment type="caution">
    <text evidence="1">The sequence shown here is derived from an EMBL/GenBank/DDBJ whole genome shotgun (WGS) entry which is preliminary data.</text>
</comment>
<gene>
    <name evidence="1" type="ORF">DHETER_LOCUS16235</name>
</gene>
<proteinExistence type="predicted"/>
<feature type="non-terminal residue" evidence="1">
    <location>
        <position position="1"/>
    </location>
</feature>
<reference evidence="1" key="1">
    <citation type="submission" date="2021-06" db="EMBL/GenBank/DDBJ databases">
        <authorList>
            <person name="Kallberg Y."/>
            <person name="Tangrot J."/>
            <person name="Rosling A."/>
        </authorList>
    </citation>
    <scope>NUCLEOTIDE SEQUENCE</scope>
    <source>
        <strain evidence="1">IL203A</strain>
    </source>
</reference>
<dbReference type="EMBL" id="CAJVPU010061015">
    <property type="protein sequence ID" value="CAG8777933.1"/>
    <property type="molecule type" value="Genomic_DNA"/>
</dbReference>
<evidence type="ECO:0000313" key="1">
    <source>
        <dbReference type="EMBL" id="CAG8777933.1"/>
    </source>
</evidence>
<dbReference type="Proteomes" id="UP000789702">
    <property type="component" value="Unassembled WGS sequence"/>
</dbReference>
<organism evidence="1 2">
    <name type="scientific">Dentiscutata heterogama</name>
    <dbReference type="NCBI Taxonomy" id="1316150"/>
    <lineage>
        <taxon>Eukaryota</taxon>
        <taxon>Fungi</taxon>
        <taxon>Fungi incertae sedis</taxon>
        <taxon>Mucoromycota</taxon>
        <taxon>Glomeromycotina</taxon>
        <taxon>Glomeromycetes</taxon>
        <taxon>Diversisporales</taxon>
        <taxon>Gigasporaceae</taxon>
        <taxon>Dentiscutata</taxon>
    </lineage>
</organism>
<protein>
    <submittedName>
        <fullName evidence="1">11110_t:CDS:1</fullName>
    </submittedName>
</protein>
<feature type="non-terminal residue" evidence="1">
    <location>
        <position position="61"/>
    </location>
</feature>
<evidence type="ECO:0000313" key="2">
    <source>
        <dbReference type="Proteomes" id="UP000789702"/>
    </source>
</evidence>
<name>A0ACA9R5E4_9GLOM</name>
<keyword evidence="2" id="KW-1185">Reference proteome</keyword>
<sequence length="61" mass="6818">NISTYRPEAKESISTKQDVVNKQIQNIVRKTKGKMVAIEITPIQPSPRKIKNTIGANSEPQ</sequence>
<accession>A0ACA9R5E4</accession>